<sequence length="83" mass="8563">MRLNLLAPSRRVAETQLSTASACESLSLNASSMASTSAAVPTVSKLAEEPSNDVLSVSPAGTVTSAGLLLAAASWSRQRQMRT</sequence>
<dbReference type="AlphaFoldDB" id="A0A0A9BQC2"/>
<name>A0A0A9BQC2_ARUDO</name>
<reference evidence="1" key="2">
    <citation type="journal article" date="2015" name="Data Brief">
        <title>Shoot transcriptome of the giant reed, Arundo donax.</title>
        <authorList>
            <person name="Barrero R.A."/>
            <person name="Guerrero F.D."/>
            <person name="Moolhuijzen P."/>
            <person name="Goolsby J.A."/>
            <person name="Tidwell J."/>
            <person name="Bellgard S.E."/>
            <person name="Bellgard M.I."/>
        </authorList>
    </citation>
    <scope>NUCLEOTIDE SEQUENCE</scope>
    <source>
        <tissue evidence="1">Shoot tissue taken approximately 20 cm above the soil surface</tissue>
    </source>
</reference>
<dbReference type="EMBL" id="GBRH01232329">
    <property type="protein sequence ID" value="JAD65566.1"/>
    <property type="molecule type" value="Transcribed_RNA"/>
</dbReference>
<protein>
    <submittedName>
        <fullName evidence="1">Uncharacterized protein</fullName>
    </submittedName>
</protein>
<proteinExistence type="predicted"/>
<accession>A0A0A9BQC2</accession>
<organism evidence="1">
    <name type="scientific">Arundo donax</name>
    <name type="common">Giant reed</name>
    <name type="synonym">Donax arundinaceus</name>
    <dbReference type="NCBI Taxonomy" id="35708"/>
    <lineage>
        <taxon>Eukaryota</taxon>
        <taxon>Viridiplantae</taxon>
        <taxon>Streptophyta</taxon>
        <taxon>Embryophyta</taxon>
        <taxon>Tracheophyta</taxon>
        <taxon>Spermatophyta</taxon>
        <taxon>Magnoliopsida</taxon>
        <taxon>Liliopsida</taxon>
        <taxon>Poales</taxon>
        <taxon>Poaceae</taxon>
        <taxon>PACMAD clade</taxon>
        <taxon>Arundinoideae</taxon>
        <taxon>Arundineae</taxon>
        <taxon>Arundo</taxon>
    </lineage>
</organism>
<evidence type="ECO:0000313" key="1">
    <source>
        <dbReference type="EMBL" id="JAD65566.1"/>
    </source>
</evidence>
<reference evidence="1" key="1">
    <citation type="submission" date="2014-09" db="EMBL/GenBank/DDBJ databases">
        <authorList>
            <person name="Magalhaes I.L.F."/>
            <person name="Oliveira U."/>
            <person name="Santos F.R."/>
            <person name="Vidigal T.H.D.A."/>
            <person name="Brescovit A.D."/>
            <person name="Santos A.J."/>
        </authorList>
    </citation>
    <scope>NUCLEOTIDE SEQUENCE</scope>
    <source>
        <tissue evidence="1">Shoot tissue taken approximately 20 cm above the soil surface</tissue>
    </source>
</reference>